<dbReference type="GO" id="GO:0017038">
    <property type="term" value="P:protein import"/>
    <property type="evidence" value="ECO:0007669"/>
    <property type="project" value="TreeGrafter"/>
</dbReference>
<dbReference type="EMBL" id="JAFKCZ010000007">
    <property type="protein sequence ID" value="MBN7797043.1"/>
    <property type="molecule type" value="Genomic_DNA"/>
</dbReference>
<feature type="transmembrane region" description="Helical" evidence="8">
    <location>
        <begin position="285"/>
        <end position="307"/>
    </location>
</feature>
<evidence type="ECO:0000256" key="1">
    <source>
        <dbReference type="ARBA" id="ARBA00004651"/>
    </source>
</evidence>
<comment type="similarity">
    <text evidence="6">Belongs to the exbB/tolQ family.</text>
</comment>
<evidence type="ECO:0000313" key="12">
    <source>
        <dbReference type="Proteomes" id="UP000664303"/>
    </source>
</evidence>
<protein>
    <submittedName>
        <fullName evidence="11">MotA/TolQ/ExbB proton channel family protein</fullName>
    </submittedName>
</protein>
<dbReference type="RefSeq" id="WP_206560493.1">
    <property type="nucleotide sequence ID" value="NZ_JAFKCZ010000007.1"/>
</dbReference>
<evidence type="ECO:0000256" key="8">
    <source>
        <dbReference type="SAM" id="Phobius"/>
    </source>
</evidence>
<dbReference type="GO" id="GO:0005886">
    <property type="term" value="C:plasma membrane"/>
    <property type="evidence" value="ECO:0007669"/>
    <property type="project" value="UniProtKB-SubCell"/>
</dbReference>
<dbReference type="AlphaFoldDB" id="A0A939IMH6"/>
<dbReference type="InterPro" id="IPR050790">
    <property type="entry name" value="ExbB/TolQ_transport"/>
</dbReference>
<feature type="domain" description="MotA/TolQ/ExbB proton channel" evidence="10">
    <location>
        <begin position="327"/>
        <end position="446"/>
    </location>
</feature>
<keyword evidence="6" id="KW-0813">Transport</keyword>
<dbReference type="PIRSF" id="PIRSF037714">
    <property type="entry name" value="TolR"/>
    <property type="match status" value="1"/>
</dbReference>
<dbReference type="PANTHER" id="PTHR30625:SF11">
    <property type="entry name" value="MOTA_TOLQ_EXBB PROTON CHANNEL DOMAIN-CONTAINING PROTEIN"/>
    <property type="match status" value="1"/>
</dbReference>
<keyword evidence="3 8" id="KW-0812">Transmembrane</keyword>
<evidence type="ECO:0000256" key="3">
    <source>
        <dbReference type="ARBA" id="ARBA00022692"/>
    </source>
</evidence>
<dbReference type="InterPro" id="IPR002898">
    <property type="entry name" value="MotA_ExbB_proton_chnl"/>
</dbReference>
<keyword evidence="5 8" id="KW-0472">Membrane</keyword>
<dbReference type="PANTHER" id="PTHR30625">
    <property type="entry name" value="PROTEIN TOLQ"/>
    <property type="match status" value="1"/>
</dbReference>
<feature type="transmembrane region" description="Helical" evidence="8">
    <location>
        <begin position="411"/>
        <end position="431"/>
    </location>
</feature>
<gene>
    <name evidence="11" type="ORF">JYP50_10595</name>
</gene>
<sequence>MSIKFVKAAALALSGVLTMSAGSALAQEPQSLEQLLEFVKQGQVTEARENRQREQRFNQAKAEQANLLKQAEAERTRQEQLSSELENTFEENELLVAEKQKLLKERLGTLAELFGHLTSTAGDLSSNLENSLTSAQYGDRTEFLDSLIKKMSGSDKLPSIEEIERVWYELQREMVESGKVVTFSAEIAKPNGDKVDTQVTRIGSFNVVSEEGKYLTYVPSKGTLEELARQPSGPYQGWASELVAATGGEGFHKFGVDPTGPTGGSFLAALINSPNLEERWHQGGYIGYAITAVGVFAFLLAIWRLIVLTGVGAKVSSQLKSDKANANNPLGRVLKVHEDNPSMDTETLELKLSEQILKETPKLESGLTLLKIISAVAPLMGLLGTVTGMIITFQAITIFGAGDPKAMAGGISGALVTTVLGLLVAIPTVLLHTIVNGRAQRIIHVLNEQSTGIIAEHTEGNQGK</sequence>
<comment type="caution">
    <text evidence="11">The sequence shown here is derived from an EMBL/GenBank/DDBJ whole genome shotgun (WGS) entry which is preliminary data.</text>
</comment>
<reference evidence="11" key="1">
    <citation type="submission" date="2021-02" db="EMBL/GenBank/DDBJ databases">
        <title>PHA producing bacteria isolated from coastal sediment in Guangdong, Shenzhen.</title>
        <authorList>
            <person name="Zheng W."/>
            <person name="Yu S."/>
            <person name="Huang Y."/>
        </authorList>
    </citation>
    <scope>NUCLEOTIDE SEQUENCE</scope>
    <source>
        <strain evidence="11">TN14-10</strain>
    </source>
</reference>
<comment type="subcellular location">
    <subcellularLocation>
        <location evidence="1">Cell membrane</location>
        <topology evidence="1">Multi-pass membrane protein</topology>
    </subcellularLocation>
    <subcellularLocation>
        <location evidence="6">Membrane</location>
        <topology evidence="6">Multi-pass membrane protein</topology>
    </subcellularLocation>
</comment>
<keyword evidence="7" id="KW-0175">Coiled coil</keyword>
<evidence type="ECO:0000256" key="7">
    <source>
        <dbReference type="SAM" id="Coils"/>
    </source>
</evidence>
<keyword evidence="2" id="KW-1003">Cell membrane</keyword>
<keyword evidence="9" id="KW-0732">Signal</keyword>
<dbReference type="Pfam" id="PF01618">
    <property type="entry name" value="MotA_ExbB"/>
    <property type="match status" value="1"/>
</dbReference>
<evidence type="ECO:0000256" key="6">
    <source>
        <dbReference type="RuleBase" id="RU004057"/>
    </source>
</evidence>
<accession>A0A939IMH6</accession>
<proteinExistence type="inferred from homology"/>
<feature type="coiled-coil region" evidence="7">
    <location>
        <begin position="50"/>
        <end position="105"/>
    </location>
</feature>
<keyword evidence="6" id="KW-0653">Protein transport</keyword>
<feature type="transmembrane region" description="Helical" evidence="8">
    <location>
        <begin position="372"/>
        <end position="399"/>
    </location>
</feature>
<feature type="signal peptide" evidence="9">
    <location>
        <begin position="1"/>
        <end position="26"/>
    </location>
</feature>
<name>A0A939IMH6_9GAMM</name>
<keyword evidence="12" id="KW-1185">Reference proteome</keyword>
<evidence type="ECO:0000313" key="11">
    <source>
        <dbReference type="EMBL" id="MBN7797043.1"/>
    </source>
</evidence>
<feature type="chain" id="PRO_5037921415" evidence="9">
    <location>
        <begin position="27"/>
        <end position="464"/>
    </location>
</feature>
<evidence type="ECO:0000256" key="2">
    <source>
        <dbReference type="ARBA" id="ARBA00022475"/>
    </source>
</evidence>
<evidence type="ECO:0000256" key="4">
    <source>
        <dbReference type="ARBA" id="ARBA00022989"/>
    </source>
</evidence>
<keyword evidence="4 8" id="KW-1133">Transmembrane helix</keyword>
<evidence type="ECO:0000256" key="5">
    <source>
        <dbReference type="ARBA" id="ARBA00023136"/>
    </source>
</evidence>
<dbReference type="InterPro" id="IPR017270">
    <property type="entry name" value="MotA/TolQ/ExbB-rel"/>
</dbReference>
<organism evidence="11 12">
    <name type="scientific">Parahaliea mediterranea</name>
    <dbReference type="NCBI Taxonomy" id="651086"/>
    <lineage>
        <taxon>Bacteria</taxon>
        <taxon>Pseudomonadati</taxon>
        <taxon>Pseudomonadota</taxon>
        <taxon>Gammaproteobacteria</taxon>
        <taxon>Cellvibrionales</taxon>
        <taxon>Halieaceae</taxon>
        <taxon>Parahaliea</taxon>
    </lineage>
</organism>
<dbReference type="Proteomes" id="UP000664303">
    <property type="component" value="Unassembled WGS sequence"/>
</dbReference>
<evidence type="ECO:0000259" key="10">
    <source>
        <dbReference type="Pfam" id="PF01618"/>
    </source>
</evidence>
<evidence type="ECO:0000256" key="9">
    <source>
        <dbReference type="SAM" id="SignalP"/>
    </source>
</evidence>